<dbReference type="NCBIfam" id="TIGR03824">
    <property type="entry name" value="FlgM_jcvi"/>
    <property type="match status" value="1"/>
</dbReference>
<keyword evidence="9" id="KW-0966">Cell projection</keyword>
<reference evidence="10" key="1">
    <citation type="submission" date="2016-10" db="EMBL/GenBank/DDBJ databases">
        <authorList>
            <person name="Varghese N."/>
            <person name="Submissions S."/>
        </authorList>
    </citation>
    <scope>NUCLEOTIDE SEQUENCE [LARGE SCALE GENOMIC DNA]</scope>
    <source>
        <strain evidence="10">S7</strain>
    </source>
</reference>
<evidence type="ECO:0000259" key="8">
    <source>
        <dbReference type="Pfam" id="PF04316"/>
    </source>
</evidence>
<dbReference type="GO" id="GO:0044781">
    <property type="term" value="P:bacterial-type flagellum organization"/>
    <property type="evidence" value="ECO:0007669"/>
    <property type="project" value="UniProtKB-KW"/>
</dbReference>
<evidence type="ECO:0000256" key="6">
    <source>
        <dbReference type="ARBA" id="ARBA00023163"/>
    </source>
</evidence>
<dbReference type="EMBL" id="FOXD01000023">
    <property type="protein sequence ID" value="SFQ24671.1"/>
    <property type="molecule type" value="Genomic_DNA"/>
</dbReference>
<evidence type="ECO:0000256" key="2">
    <source>
        <dbReference type="ARBA" id="ARBA00017823"/>
    </source>
</evidence>
<organism evidence="9 10">
    <name type="scientific">Salibacterium halotolerans</name>
    <dbReference type="NCBI Taxonomy" id="1884432"/>
    <lineage>
        <taxon>Bacteria</taxon>
        <taxon>Bacillati</taxon>
        <taxon>Bacillota</taxon>
        <taxon>Bacilli</taxon>
        <taxon>Bacillales</taxon>
        <taxon>Bacillaceae</taxon>
    </lineage>
</organism>
<name>A0A1I5WYH4_9BACI</name>
<dbReference type="AlphaFoldDB" id="A0A1I5WYH4"/>
<feature type="region of interest" description="Disordered" evidence="7">
    <location>
        <begin position="1"/>
        <end position="55"/>
    </location>
</feature>
<comment type="similarity">
    <text evidence="1">Belongs to the FlgM family.</text>
</comment>
<evidence type="ECO:0000256" key="5">
    <source>
        <dbReference type="ARBA" id="ARBA00023015"/>
    </source>
</evidence>
<keyword evidence="5" id="KW-0805">Transcription regulation</keyword>
<proteinExistence type="inferred from homology"/>
<evidence type="ECO:0000256" key="3">
    <source>
        <dbReference type="ARBA" id="ARBA00022491"/>
    </source>
</evidence>
<evidence type="ECO:0000256" key="7">
    <source>
        <dbReference type="SAM" id="MobiDB-lite"/>
    </source>
</evidence>
<feature type="domain" description="Anti-sigma-28 factor FlgM C-terminal" evidence="8">
    <location>
        <begin position="34"/>
        <end position="84"/>
    </location>
</feature>
<evidence type="ECO:0000313" key="9">
    <source>
        <dbReference type="EMBL" id="SFQ24671.1"/>
    </source>
</evidence>
<dbReference type="InterPro" id="IPR007412">
    <property type="entry name" value="FlgM"/>
</dbReference>
<dbReference type="Proteomes" id="UP000198892">
    <property type="component" value="Unassembled WGS sequence"/>
</dbReference>
<feature type="compositionally biased region" description="Polar residues" evidence="7">
    <location>
        <begin position="1"/>
        <end position="17"/>
    </location>
</feature>
<evidence type="ECO:0000256" key="1">
    <source>
        <dbReference type="ARBA" id="ARBA00005322"/>
    </source>
</evidence>
<accession>A0A1I5WYH4</accession>
<keyword evidence="9" id="KW-0282">Flagellum</keyword>
<dbReference type="InterPro" id="IPR031316">
    <property type="entry name" value="FlgM_C"/>
</dbReference>
<feature type="compositionally biased region" description="Basic and acidic residues" evidence="7">
    <location>
        <begin position="18"/>
        <end position="37"/>
    </location>
</feature>
<keyword evidence="9" id="KW-0969">Cilium</keyword>
<sequence length="89" mass="10232">MLNINPLGSVNNPYQKNTDAKPQVRPETQQQEKDKLEISSQAKQMQQSGDIETARSDRIEELKNEVRSGNYKFDAQESAQKFLDFWSGK</sequence>
<keyword evidence="3" id="KW-0678">Repressor</keyword>
<dbReference type="STRING" id="1884432.SAMN05518683_12338"/>
<evidence type="ECO:0000313" key="10">
    <source>
        <dbReference type="Proteomes" id="UP000198892"/>
    </source>
</evidence>
<dbReference type="Pfam" id="PF04316">
    <property type="entry name" value="FlgM"/>
    <property type="match status" value="1"/>
</dbReference>
<gene>
    <name evidence="9" type="ORF">SAMN05518683_12338</name>
</gene>
<keyword evidence="6" id="KW-0804">Transcription</keyword>
<feature type="compositionally biased region" description="Polar residues" evidence="7">
    <location>
        <begin position="38"/>
        <end position="50"/>
    </location>
</feature>
<dbReference type="GO" id="GO:0045892">
    <property type="term" value="P:negative regulation of DNA-templated transcription"/>
    <property type="evidence" value="ECO:0007669"/>
    <property type="project" value="InterPro"/>
</dbReference>
<protein>
    <recommendedName>
        <fullName evidence="2">Negative regulator of flagellin synthesis</fullName>
    </recommendedName>
</protein>
<dbReference type="SUPFAM" id="SSF101498">
    <property type="entry name" value="Anti-sigma factor FlgM"/>
    <property type="match status" value="1"/>
</dbReference>
<keyword evidence="10" id="KW-1185">Reference proteome</keyword>
<keyword evidence="4" id="KW-1005">Bacterial flagellum biogenesis</keyword>
<dbReference type="InterPro" id="IPR035890">
    <property type="entry name" value="Anti-sigma-28_factor_FlgM_sf"/>
</dbReference>
<evidence type="ECO:0000256" key="4">
    <source>
        <dbReference type="ARBA" id="ARBA00022795"/>
    </source>
</evidence>